<dbReference type="Proteomes" id="UP001177023">
    <property type="component" value="Unassembled WGS sequence"/>
</dbReference>
<dbReference type="EMBL" id="CATQJA010001001">
    <property type="protein sequence ID" value="CAJ0565184.1"/>
    <property type="molecule type" value="Genomic_DNA"/>
</dbReference>
<proteinExistence type="predicted"/>
<evidence type="ECO:0000313" key="4">
    <source>
        <dbReference type="Proteomes" id="UP001177023"/>
    </source>
</evidence>
<gene>
    <name evidence="3" type="ORF">MSPICULIGERA_LOCUS3837</name>
</gene>
<keyword evidence="1" id="KW-0547">Nucleotide-binding</keyword>
<dbReference type="InterPro" id="IPR027417">
    <property type="entry name" value="P-loop_NTPase"/>
</dbReference>
<organism evidence="3 4">
    <name type="scientific">Mesorhabditis spiculigera</name>
    <dbReference type="NCBI Taxonomy" id="96644"/>
    <lineage>
        <taxon>Eukaryota</taxon>
        <taxon>Metazoa</taxon>
        <taxon>Ecdysozoa</taxon>
        <taxon>Nematoda</taxon>
        <taxon>Chromadorea</taxon>
        <taxon>Rhabditida</taxon>
        <taxon>Rhabditina</taxon>
        <taxon>Rhabditomorpha</taxon>
        <taxon>Rhabditoidea</taxon>
        <taxon>Rhabditidae</taxon>
        <taxon>Mesorhabditinae</taxon>
        <taxon>Mesorhabditis</taxon>
    </lineage>
</organism>
<keyword evidence="2" id="KW-0342">GTP-binding</keyword>
<dbReference type="GO" id="GO:0005525">
    <property type="term" value="F:GTP binding"/>
    <property type="evidence" value="ECO:0007669"/>
    <property type="project" value="UniProtKB-KW"/>
</dbReference>
<dbReference type="Pfam" id="PF08477">
    <property type="entry name" value="Roc"/>
    <property type="match status" value="1"/>
</dbReference>
<dbReference type="AlphaFoldDB" id="A0AA36CBA0"/>
<dbReference type="Gene3D" id="3.40.50.300">
    <property type="entry name" value="P-loop containing nucleotide triphosphate hydrolases"/>
    <property type="match status" value="1"/>
</dbReference>
<keyword evidence="4" id="KW-1185">Reference proteome</keyword>
<comment type="caution">
    <text evidence="3">The sequence shown here is derived from an EMBL/GenBank/DDBJ whole genome shotgun (WGS) entry which is preliminary data.</text>
</comment>
<dbReference type="PANTHER" id="PTHR24073">
    <property type="entry name" value="DRAB5-RELATED"/>
    <property type="match status" value="1"/>
</dbReference>
<dbReference type="SUPFAM" id="SSF52540">
    <property type="entry name" value="P-loop containing nucleoside triphosphate hydrolases"/>
    <property type="match status" value="1"/>
</dbReference>
<accession>A0AA36CBA0</accession>
<evidence type="ECO:0000256" key="2">
    <source>
        <dbReference type="ARBA" id="ARBA00023134"/>
    </source>
</evidence>
<sequence>MKVSKSKILVLGPQKAGKTTISNYLADSLESQYGYRPTKGVRIVEFESNDLELKGQKIDADVELWDCSGDEKYNKCWPALGDGTHGVILVASPERHTGDDLIPWEREFIERGDIPMNRVLLVLLDTDQTATNHSAISEFRVPSSLNGVHCVAASLPKDGDTLRLEFNSFLVAVISQVHDK</sequence>
<evidence type="ECO:0000313" key="3">
    <source>
        <dbReference type="EMBL" id="CAJ0565184.1"/>
    </source>
</evidence>
<evidence type="ECO:0008006" key="5">
    <source>
        <dbReference type="Google" id="ProtNLM"/>
    </source>
</evidence>
<reference evidence="3" key="1">
    <citation type="submission" date="2023-06" db="EMBL/GenBank/DDBJ databases">
        <authorList>
            <person name="Delattre M."/>
        </authorList>
    </citation>
    <scope>NUCLEOTIDE SEQUENCE</scope>
    <source>
        <strain evidence="3">AF72</strain>
    </source>
</reference>
<evidence type="ECO:0000256" key="1">
    <source>
        <dbReference type="ARBA" id="ARBA00022741"/>
    </source>
</evidence>
<name>A0AA36CBA0_9BILA</name>
<feature type="non-terminal residue" evidence="3">
    <location>
        <position position="1"/>
    </location>
</feature>
<protein>
    <recommendedName>
        <fullName evidence="5">Intraflagellar transport protein 22 homolog</fullName>
    </recommendedName>
</protein>